<proteinExistence type="predicted"/>
<comment type="caution">
    <text evidence="1">The sequence shown here is derived from an EMBL/GenBank/DDBJ whole genome shotgun (WGS) entry which is preliminary data.</text>
</comment>
<name>A0ACC2QC66_9NEOP</name>
<reference evidence="1" key="1">
    <citation type="submission" date="2023-03" db="EMBL/GenBank/DDBJ databases">
        <title>Chromosome-level genomes of two armyworms, Mythimna separata and Mythimna loreyi, provide insights into the biosynthesis and reception of sex pheromones.</title>
        <authorList>
            <person name="Zhao H."/>
        </authorList>
    </citation>
    <scope>NUCLEOTIDE SEQUENCE</scope>
    <source>
        <strain evidence="1">BeijingLab</strain>
    </source>
</reference>
<keyword evidence="2" id="KW-1185">Reference proteome</keyword>
<dbReference type="Proteomes" id="UP001231649">
    <property type="component" value="Chromosome 21"/>
</dbReference>
<gene>
    <name evidence="1" type="ORF">PYW08_008039</name>
</gene>
<sequence>MENDEVEKTSAVRTIDDVDSRSAVNATILDYYKKFGRKRDLEQFFSLSTAEGEIKDTSGLFWRKMKSENDSSDSGGRKSESSHEVCRISIRCSLPDPSSSQDDEEQQTKTDSPHTESPPIITEEVPADISMRHTDDESINFDDNNSQKSLDALLDLSAHKPLSPTSSITSQRKLEWDSLADVGYANESDRKNSASSLSTLERLALKQQYSNNDSKQDIGAPTSHSTPLDENDNKSKSKKGLGKKSTKIYKKDVDFVEVNVPHTSDTNQAPSINVNLTKHISFNVERDGGVTIDNVKQDVSISPEKVTVETNPYLGMDKEVQTSLTKDIKDKSSIEKSNTVDELPKPVNPYNQKIPVMISLNTLRKRLRRRKTRQVRRKLRPKKQIAKQNVTPQEKSGEQLSEAESFEYMPGHMYHQNQMNENEPRPDNSTAGNKSSLESSGPFTTDSSKGSNHSLTKDLEKCVDLLKVTLQKRYDDGSTKKKLIKDIVRRLISSKYRDDETTTEFLSGLTFDSKKLGTKENTTTSTSDANNTEDSADKKPKKSILRHDKFNSNVVASTSQSAPNLFSASSEKLNSNLMKTIASLTDSDVSSRGKTSSENAFPKTSSEELYLKYLEALRREEAYKRHLKDKEMFLKQKLVSSETAFKVPVPQEAKISNRLKDLMKDLTRNNYDDGSGDASKLEGGSSSNMNLERFSTMRNQRSHSVFTLSSSHSEGQKRPNLKKKMQVERDIGEAGPSKSHYCCCPHHYLNPKMHCVDSSVQVSIKQIEEAATKDEPCQTKKQVCAAIKCECEKCRLPLSPGKTRVVPDRKTGEIKYVCLCHKNQVSSSDVGDNFMIYKCCKLTNRGVQLEDPARLGNTGIQCGSSCNSVKDDKIETIQPPCQMQTGTESSCSDDTSKQAKRRHSKSSQTNMIVNMCFGSNNYCSSSSDAKILCGTSTKCIVPIKYSEKCVTVREATRCLQTEISINPKISDPTLSDINIIDNYNCAKLISECLRKVSIPSSNSEGGKSFSDVCTNSTSEKIIIESLGSDKKEDKTQECEEEKGTSGESSKVFDKDYTIPIKGTNMTLTVNLTGTGNNKKIEQTSECVVTDKISVADEATSAIEENKSTQCSGKLFIDHSKICIIERSVSKKSSMSKKHVTDSSINCNTLPKICPPKEKPPFKRTNTDTGKLSICTCIQTDSIKTKDVETNNNQSDIESKETSEKQCDSKDLKTKCDKKTDGMESNKNYKDRETDCTENNKNYKDRETDSTESNKSDKCKKTDTIKSNEICFCNKNIKISIGVQKDLCEEDAKITCKKPVKCGTDVGVETEIDRNTDKGVQTDIQKEENNEDVKKCPPKNKPNDTPTRQETCCYKVCIPGSSKKSPVIDMIKDITRCYSKTEMIKIKKNKCFSEIITVLNYLLETEDSTDPDQKICSSTNTDTKSSNDQTKRNKTSDEYSDKCVDKSVQPSCKKSCKGNKVGTESSELPCSSDLPTTSSDSAACRVLNKIKKECEKYHQKVKCRGRKCEVSSSTSVNCEKCKKIHHCACRSHKCKRSKAFEKLQKKCIAYNLIIQTSESMLSEEAVCEKKGRTLKNIIVKVPKRKGDGKKSPCREQGSGRSSPSPRCSKNRSRSCPDECETSDDYTRRIELATVREYLEQNRPDFVEKTSQRQNCLKFISERRTQGRCPPSLKMVVVHKPTCTGNVASVPVYCGGMCYKRCDSVEPCQPCDKDPCNSCRSYNPCEQNPCVPCNDPCNPCFDPCTRANERAAQRDLLSLHVEQQPDLTNLSSDELRLLAKQIGLDLRKKKPSPKFMSEREMKKHSERIYKTLPEVVQKKEEKRKENIKKTNLLMANMFKKNLQKQALKGSVNLSNYNSVIKI</sequence>
<evidence type="ECO:0000313" key="1">
    <source>
        <dbReference type="EMBL" id="KAJ8712735.1"/>
    </source>
</evidence>
<dbReference type="EMBL" id="CM056797">
    <property type="protein sequence ID" value="KAJ8712735.1"/>
    <property type="molecule type" value="Genomic_DNA"/>
</dbReference>
<evidence type="ECO:0000313" key="2">
    <source>
        <dbReference type="Proteomes" id="UP001231649"/>
    </source>
</evidence>
<protein>
    <submittedName>
        <fullName evidence="1">Uncharacterized protein</fullName>
    </submittedName>
</protein>
<accession>A0ACC2QC66</accession>
<organism evidence="1 2">
    <name type="scientific">Mythimna loreyi</name>
    <dbReference type="NCBI Taxonomy" id="667449"/>
    <lineage>
        <taxon>Eukaryota</taxon>
        <taxon>Metazoa</taxon>
        <taxon>Ecdysozoa</taxon>
        <taxon>Arthropoda</taxon>
        <taxon>Hexapoda</taxon>
        <taxon>Insecta</taxon>
        <taxon>Pterygota</taxon>
        <taxon>Neoptera</taxon>
        <taxon>Endopterygota</taxon>
        <taxon>Lepidoptera</taxon>
        <taxon>Glossata</taxon>
        <taxon>Ditrysia</taxon>
        <taxon>Noctuoidea</taxon>
        <taxon>Noctuidae</taxon>
        <taxon>Noctuinae</taxon>
        <taxon>Hadenini</taxon>
        <taxon>Mythimna</taxon>
    </lineage>
</organism>